<keyword evidence="1" id="KW-0677">Repeat</keyword>
<dbReference type="InterPro" id="IPR021133">
    <property type="entry name" value="HEAT_type_2"/>
</dbReference>
<evidence type="ECO:0000313" key="5">
    <source>
        <dbReference type="Proteomes" id="UP000030755"/>
    </source>
</evidence>
<dbReference type="InterPro" id="IPR000357">
    <property type="entry name" value="HEAT"/>
</dbReference>
<evidence type="ECO:0000256" key="1">
    <source>
        <dbReference type="ARBA" id="ARBA00022737"/>
    </source>
</evidence>
<dbReference type="PROSITE" id="PS50011">
    <property type="entry name" value="PROTEIN_KINASE_DOM"/>
    <property type="match status" value="1"/>
</dbReference>
<dbReference type="Gene3D" id="1.10.510.10">
    <property type="entry name" value="Transferase(Phosphotransferase) domain 1"/>
    <property type="match status" value="1"/>
</dbReference>
<dbReference type="Gene3D" id="3.30.200.20">
    <property type="entry name" value="Phosphorylase Kinase, domain 1"/>
    <property type="match status" value="1"/>
</dbReference>
<dbReference type="EMBL" id="KE560926">
    <property type="protein sequence ID" value="EPZ34688.1"/>
    <property type="molecule type" value="Genomic_DNA"/>
</dbReference>
<dbReference type="Gene3D" id="1.25.10.10">
    <property type="entry name" value="Leucine-rich Repeat Variant"/>
    <property type="match status" value="1"/>
</dbReference>
<keyword evidence="5" id="KW-1185">Reference proteome</keyword>
<dbReference type="PANTHER" id="PTHR12984:SF3">
    <property type="entry name" value="N-TERMINAL KINASE-LIKE PROTEIN"/>
    <property type="match status" value="1"/>
</dbReference>
<protein>
    <recommendedName>
        <fullName evidence="3">Protein kinase domain-containing protein</fullName>
    </recommendedName>
</protein>
<dbReference type="Pfam" id="PF02985">
    <property type="entry name" value="HEAT"/>
    <property type="match status" value="1"/>
</dbReference>
<dbReference type="SUPFAM" id="SSF56112">
    <property type="entry name" value="Protein kinase-like (PK-like)"/>
    <property type="match status" value="1"/>
</dbReference>
<dbReference type="GO" id="GO:0004672">
    <property type="term" value="F:protein kinase activity"/>
    <property type="evidence" value="ECO:0007669"/>
    <property type="project" value="InterPro"/>
</dbReference>
<name>A0A075B1M5_ROZAC</name>
<dbReference type="Proteomes" id="UP000030755">
    <property type="component" value="Unassembled WGS sequence"/>
</dbReference>
<feature type="domain" description="Protein kinase" evidence="3">
    <location>
        <begin position="18"/>
        <end position="323"/>
    </location>
</feature>
<dbReference type="SUPFAM" id="SSF48371">
    <property type="entry name" value="ARM repeat"/>
    <property type="match status" value="1"/>
</dbReference>
<proteinExistence type="predicted"/>
<dbReference type="STRING" id="988480.A0A075B1M5"/>
<dbReference type="PANTHER" id="PTHR12984">
    <property type="entry name" value="SCY1-RELATED S/T PROTEIN KINASE-LIKE"/>
    <property type="match status" value="1"/>
</dbReference>
<dbReference type="AlphaFoldDB" id="A0A075B1M5"/>
<dbReference type="GO" id="GO:0005524">
    <property type="term" value="F:ATP binding"/>
    <property type="evidence" value="ECO:0007669"/>
    <property type="project" value="InterPro"/>
</dbReference>
<dbReference type="PROSITE" id="PS50077">
    <property type="entry name" value="HEAT_REPEAT"/>
    <property type="match status" value="1"/>
</dbReference>
<dbReference type="InterPro" id="IPR000719">
    <property type="entry name" value="Prot_kinase_dom"/>
</dbReference>
<evidence type="ECO:0000313" key="4">
    <source>
        <dbReference type="EMBL" id="EPZ34688.1"/>
    </source>
</evidence>
<sequence>MQVFTKLFSSSLHANFPYTKEKQLMENDLWKFYEGKRRSDDAKVGIFISTCNEATENAFKIWKTLKHPFILDFKQGLNIDRQIYISTELVVPLTFSVASSLKAAEKKLAIFQIAEAISFLNEECNLYHMNHLMKYSAYMTQSNECRLGGFEFSGSNEYLFNDCSSLFNSAKIAKPPECSSFKRIRNDLKKIDSYTLGVFIFELFNETDYYYGCSPGKVPYECLPGGYFDDFFISTSKQMESFIVVSDREVFLRSLSEKIEQIPINYLSFKTVIPIILHVLKFGNTDGPVMDILSLLFNSNDRSVRIDLLKNIEVFAEKLDPKIINNKIYKMMASGFSDCVPSVRENTMIASLLLTSKLSEKTLNDDLISNVFKLLSDEQPGIRTNAIIAIGKLCPILSQTSRKKYFVDALILGLQDTFKAARESTLKVMSDSIEIIKRQQGHFTEPKAQSQKLAYNEPMLVPISSPKTVKSNLKDDSKNGWENLDLDLEKWGKW</sequence>
<dbReference type="InterPro" id="IPR051177">
    <property type="entry name" value="CIK-Related_Protein"/>
</dbReference>
<feature type="repeat" description="HEAT" evidence="2">
    <location>
        <begin position="367"/>
        <end position="405"/>
    </location>
</feature>
<reference evidence="4 5" key="1">
    <citation type="journal article" date="2013" name="Curr. Biol.">
        <title>Shared signatures of parasitism and phylogenomics unite Cryptomycota and microsporidia.</title>
        <authorList>
            <person name="James T.Y."/>
            <person name="Pelin A."/>
            <person name="Bonen L."/>
            <person name="Ahrendt S."/>
            <person name="Sain D."/>
            <person name="Corradi N."/>
            <person name="Stajich J.E."/>
        </authorList>
    </citation>
    <scope>NUCLEOTIDE SEQUENCE [LARGE SCALE GENOMIC DNA]</scope>
    <source>
        <strain evidence="4 5">CSF55</strain>
    </source>
</reference>
<dbReference type="OMA" id="RCHRSYK"/>
<dbReference type="OrthoDB" id="447103at2759"/>
<evidence type="ECO:0000256" key="2">
    <source>
        <dbReference type="PROSITE-ProRule" id="PRU00103"/>
    </source>
</evidence>
<gene>
    <name evidence="4" type="ORF">O9G_002752</name>
</gene>
<dbReference type="InterPro" id="IPR016024">
    <property type="entry name" value="ARM-type_fold"/>
</dbReference>
<organism evidence="4 5">
    <name type="scientific">Rozella allomycis (strain CSF55)</name>
    <dbReference type="NCBI Taxonomy" id="988480"/>
    <lineage>
        <taxon>Eukaryota</taxon>
        <taxon>Fungi</taxon>
        <taxon>Fungi incertae sedis</taxon>
        <taxon>Cryptomycota</taxon>
        <taxon>Cryptomycota incertae sedis</taxon>
        <taxon>Rozella</taxon>
    </lineage>
</organism>
<dbReference type="InterPro" id="IPR011989">
    <property type="entry name" value="ARM-like"/>
</dbReference>
<accession>A0A075B1M5</accession>
<evidence type="ECO:0000259" key="3">
    <source>
        <dbReference type="PROSITE" id="PS50011"/>
    </source>
</evidence>
<dbReference type="InterPro" id="IPR011009">
    <property type="entry name" value="Kinase-like_dom_sf"/>
</dbReference>
<dbReference type="HOGENOM" id="CLU_552256_0_0_1"/>